<organism evidence="1 2">
    <name type="scientific">Pseudofulvibacter geojedonensis</name>
    <dbReference type="NCBI Taxonomy" id="1123758"/>
    <lineage>
        <taxon>Bacteria</taxon>
        <taxon>Pseudomonadati</taxon>
        <taxon>Bacteroidota</taxon>
        <taxon>Flavobacteriia</taxon>
        <taxon>Flavobacteriales</taxon>
        <taxon>Flavobacteriaceae</taxon>
        <taxon>Pseudofulvibacter</taxon>
    </lineage>
</organism>
<comment type="caution">
    <text evidence="1">The sequence shown here is derived from an EMBL/GenBank/DDBJ whole genome shotgun (WGS) entry which is preliminary data.</text>
</comment>
<evidence type="ECO:0008006" key="3">
    <source>
        <dbReference type="Google" id="ProtNLM"/>
    </source>
</evidence>
<name>A0ABW3I067_9FLAO</name>
<protein>
    <recommendedName>
        <fullName evidence="3">G domain-containing protein</fullName>
    </recommendedName>
</protein>
<dbReference type="RefSeq" id="WP_377713712.1">
    <property type="nucleotide sequence ID" value="NZ_JBHTJM010000005.1"/>
</dbReference>
<keyword evidence="2" id="KW-1185">Reference proteome</keyword>
<evidence type="ECO:0000313" key="2">
    <source>
        <dbReference type="Proteomes" id="UP001596997"/>
    </source>
</evidence>
<reference evidence="2" key="1">
    <citation type="journal article" date="2019" name="Int. J. Syst. Evol. Microbiol.">
        <title>The Global Catalogue of Microorganisms (GCM) 10K type strain sequencing project: providing services to taxonomists for standard genome sequencing and annotation.</title>
        <authorList>
            <consortium name="The Broad Institute Genomics Platform"/>
            <consortium name="The Broad Institute Genome Sequencing Center for Infectious Disease"/>
            <person name="Wu L."/>
            <person name="Ma J."/>
        </authorList>
    </citation>
    <scope>NUCLEOTIDE SEQUENCE [LARGE SCALE GENOMIC DNA]</scope>
    <source>
        <strain evidence="2">CCUG 62114</strain>
    </source>
</reference>
<accession>A0ABW3I067</accession>
<proteinExistence type="predicted"/>
<dbReference type="EMBL" id="JBHTJM010000005">
    <property type="protein sequence ID" value="MFD0963224.1"/>
    <property type="molecule type" value="Genomic_DNA"/>
</dbReference>
<evidence type="ECO:0000313" key="1">
    <source>
        <dbReference type="EMBL" id="MFD0963224.1"/>
    </source>
</evidence>
<gene>
    <name evidence="1" type="ORF">ACFQ1O_04290</name>
</gene>
<sequence length="149" mass="17098">MGKKKLYLVFGTANKGKSSLIRCLTGIFRGKSTRVQREDDEIGIEVLVSSAQEKWISIEDLIEIIEKSNDDYLLISIRIDSITNKHGDVFPEGDEYLKELKKRYDIIGAAIFGDIKYDIDEKLVARIKEPRKKAPNSDAAFVRKFWGWQ</sequence>
<dbReference type="Proteomes" id="UP001596997">
    <property type="component" value="Unassembled WGS sequence"/>
</dbReference>